<dbReference type="PANTHER" id="PTHR33888">
    <property type="entry name" value="RIKEN CDNA 4932415D10 GENE"/>
    <property type="match status" value="1"/>
</dbReference>
<dbReference type="GO" id="GO:0005615">
    <property type="term" value="C:extracellular space"/>
    <property type="evidence" value="ECO:0007669"/>
    <property type="project" value="TreeGrafter"/>
</dbReference>
<evidence type="ECO:0000313" key="2">
    <source>
        <dbReference type="Proteomes" id="UP000030708"/>
    </source>
</evidence>
<protein>
    <submittedName>
        <fullName evidence="1">Uncharacterized protein</fullName>
    </submittedName>
</protein>
<reference evidence="1 2" key="2">
    <citation type="submission" date="2013-02" db="EMBL/GenBank/DDBJ databases">
        <title>The Genome Sequence of Plasmodium falciparum Tanzania (2000708).</title>
        <authorList>
            <consortium name="The Broad Institute Genome Sequencing Platform"/>
            <consortium name="The Broad Institute Genome Sequencing Center for Infectious Disease"/>
            <person name="Neafsey D."/>
            <person name="Cheeseman I."/>
            <person name="Volkman S."/>
            <person name="Adams J."/>
            <person name="Walker B."/>
            <person name="Young S.K."/>
            <person name="Zeng Q."/>
            <person name="Gargeya S."/>
            <person name="Fitzgerald M."/>
            <person name="Haas B."/>
            <person name="Abouelleil A."/>
            <person name="Alvarado L."/>
            <person name="Arachchi H.M."/>
            <person name="Berlin A.M."/>
            <person name="Chapman S.B."/>
            <person name="Dewar J."/>
            <person name="Goldberg J."/>
            <person name="Griggs A."/>
            <person name="Gujja S."/>
            <person name="Hansen M."/>
            <person name="Howarth C."/>
            <person name="Imamovic A."/>
            <person name="Larimer J."/>
            <person name="McCowan C."/>
            <person name="Murphy C."/>
            <person name="Neiman D."/>
            <person name="Pearson M."/>
            <person name="Priest M."/>
            <person name="Roberts A."/>
            <person name="Saif S."/>
            <person name="Shea T."/>
            <person name="Sisk P."/>
            <person name="Sykes S."/>
            <person name="Wortman J."/>
            <person name="Nusbaum C."/>
            <person name="Birren B."/>
        </authorList>
    </citation>
    <scope>NUCLEOTIDE SEQUENCE [LARGE SCALE GENOMIC DNA]</scope>
    <source>
        <strain evidence="2">Tanzania (2000708)</strain>
    </source>
</reference>
<dbReference type="PANTHER" id="PTHR33888:SF1">
    <property type="entry name" value="RIKEN CDNA 4932415D10 GENE"/>
    <property type="match status" value="1"/>
</dbReference>
<dbReference type="EMBL" id="KI927200">
    <property type="protein sequence ID" value="ETW32636.1"/>
    <property type="molecule type" value="Genomic_DNA"/>
</dbReference>
<name>A0A024VXI5_PLAFA</name>
<reference evidence="1 2" key="1">
    <citation type="submission" date="2013-02" db="EMBL/GenBank/DDBJ databases">
        <title>The Genome Annotation of Plasmodium falciparum Tanzania (2000708).</title>
        <authorList>
            <consortium name="The Broad Institute Genome Sequencing Platform"/>
            <consortium name="The Broad Institute Genome Sequencing Center for Infectious Disease"/>
            <person name="Neafsey D."/>
            <person name="Hoffman S."/>
            <person name="Volkman S."/>
            <person name="Rosenthal P."/>
            <person name="Walker B."/>
            <person name="Young S.K."/>
            <person name="Zeng Q."/>
            <person name="Gargeya S."/>
            <person name="Fitzgerald M."/>
            <person name="Haas B."/>
            <person name="Abouelleil A."/>
            <person name="Allen A.W."/>
            <person name="Alvarado L."/>
            <person name="Arachchi H.M."/>
            <person name="Berlin A.M."/>
            <person name="Chapman S.B."/>
            <person name="Gainer-Dewar J."/>
            <person name="Goldberg J."/>
            <person name="Griggs A."/>
            <person name="Gujja S."/>
            <person name="Hansen M."/>
            <person name="Howarth C."/>
            <person name="Imamovic A."/>
            <person name="Ireland A."/>
            <person name="Larimer J."/>
            <person name="McCowan C."/>
            <person name="Murphy C."/>
            <person name="Pearson M."/>
            <person name="Poon T.W."/>
            <person name="Priest M."/>
            <person name="Roberts A."/>
            <person name="Saif S."/>
            <person name="Shea T."/>
            <person name="Sisk P."/>
            <person name="Sykes S."/>
            <person name="Wortman J."/>
            <person name="Nusbaum C."/>
            <person name="Birren B."/>
        </authorList>
    </citation>
    <scope>NUCLEOTIDE SEQUENCE [LARGE SCALE GENOMIC DNA]</scope>
    <source>
        <strain evidence="2">Tanzania (2000708)</strain>
    </source>
</reference>
<dbReference type="Proteomes" id="UP000030708">
    <property type="component" value="Unassembled WGS sequence"/>
</dbReference>
<feature type="non-terminal residue" evidence="1">
    <location>
        <position position="233"/>
    </location>
</feature>
<organism evidence="1 2">
    <name type="scientific">Plasmodium falciparum Tanzania</name>
    <name type="common">2000708</name>
    <dbReference type="NCBI Taxonomy" id="1036725"/>
    <lineage>
        <taxon>Eukaryota</taxon>
        <taxon>Sar</taxon>
        <taxon>Alveolata</taxon>
        <taxon>Apicomplexa</taxon>
        <taxon>Aconoidasida</taxon>
        <taxon>Haemosporida</taxon>
        <taxon>Plasmodiidae</taxon>
        <taxon>Plasmodium</taxon>
        <taxon>Plasmodium (Laverania)</taxon>
    </lineage>
</organism>
<gene>
    <name evidence="1" type="ORF">PFTANZ_06643</name>
</gene>
<accession>A0A024VXI5</accession>
<evidence type="ECO:0000313" key="1">
    <source>
        <dbReference type="EMBL" id="ETW32636.1"/>
    </source>
</evidence>
<sequence>MLSRSPVNKKNKLSSLPNKYFKSEIKNENISCKKEKSGDKKWEDTNSMFCKSEDREKNIMLKNIIISKNSIKNKICTSKNYIVQKDMNSKFASLKKNKRKINLHKTSILSMKSKITKISSLLKRNEHKVNRKSDEHIKNKNHLSRNKIVNSYKLLYDIERMRKNKKDIMLIKNENNSKAKKKRVLIKSIIHKHYSEGAKMERKYINDCIDNECSDNHNNECSDDHNNKCSDNH</sequence>
<proteinExistence type="predicted"/>
<dbReference type="AlphaFoldDB" id="A0A024VXI5"/>